<reference evidence="1" key="1">
    <citation type="submission" date="2023-02" db="EMBL/GenBank/DDBJ databases">
        <title>Description of Herbaspirillum huttiense subsp. nephrolepsisexaltata and Herbaspirillum huttiense subsp. lycopersicon.</title>
        <authorList>
            <person name="Poudel M."/>
            <person name="Sharma A."/>
            <person name="Goss E."/>
            <person name="Tapia J.H."/>
            <person name="Harmon C.M."/>
            <person name="Jones J.B."/>
        </authorList>
    </citation>
    <scope>NUCLEOTIDE SEQUENCE</scope>
    <source>
        <strain evidence="1">NC40101</strain>
    </source>
</reference>
<comment type="caution">
    <text evidence="1">The sequence shown here is derived from an EMBL/GenBank/DDBJ whole genome shotgun (WGS) entry which is preliminary data.</text>
</comment>
<name>A0AAE4G9L9_9BURK</name>
<gene>
    <name evidence="1" type="ORF">RJN63_10795</name>
</gene>
<dbReference type="EMBL" id="JAVRAA010000004">
    <property type="protein sequence ID" value="MDT0337316.1"/>
    <property type="molecule type" value="Genomic_DNA"/>
</dbReference>
<proteinExistence type="predicted"/>
<dbReference type="PROSITE" id="PS51257">
    <property type="entry name" value="PROKAR_LIPOPROTEIN"/>
    <property type="match status" value="1"/>
</dbReference>
<dbReference type="RefSeq" id="WP_310838380.1">
    <property type="nucleotide sequence ID" value="NZ_JAVLSM010000013.1"/>
</dbReference>
<protein>
    <recommendedName>
        <fullName evidence="2">Lipoprotein</fullName>
    </recommendedName>
</protein>
<organism evidence="1">
    <name type="scientific">Herbaspirillum huttiense subsp. nephrolepidis</name>
    <dbReference type="NCBI Taxonomy" id="3075126"/>
    <lineage>
        <taxon>Bacteria</taxon>
        <taxon>Pseudomonadati</taxon>
        <taxon>Pseudomonadota</taxon>
        <taxon>Betaproteobacteria</taxon>
        <taxon>Burkholderiales</taxon>
        <taxon>Oxalobacteraceae</taxon>
        <taxon>Herbaspirillum</taxon>
    </lineage>
</organism>
<dbReference type="AlphaFoldDB" id="A0AAE4G9L9"/>
<evidence type="ECO:0008006" key="2">
    <source>
        <dbReference type="Google" id="ProtNLM"/>
    </source>
</evidence>
<accession>A0AAE4G9L9</accession>
<sequence>MKNVYPVSLITATTLLVSACGSVQPYKEPLPDQASATLTIALGNEYGESSLSYGRADEDGCLEFPTLYASGNVRDLQQTRPAPKTLKIPAGSPQLLRYYRQIGRNASARACTINLRFEPKKDALYLVTSDKRYETSKSKSWWSGEKTTSTEVCMVYVLELDEAEGLKPVPIKQVGVNPTRFGVPGCPK</sequence>
<evidence type="ECO:0000313" key="1">
    <source>
        <dbReference type="EMBL" id="MDT0337316.1"/>
    </source>
</evidence>